<comment type="caution">
    <text evidence="1">The sequence shown here is derived from an EMBL/GenBank/DDBJ whole genome shotgun (WGS) entry which is preliminary data.</text>
</comment>
<organism evidence="1 2">
    <name type="scientific">Mesorhizobium dulcispinae</name>
    <dbReference type="NCBI Taxonomy" id="3072316"/>
    <lineage>
        <taxon>Bacteria</taxon>
        <taxon>Pseudomonadati</taxon>
        <taxon>Pseudomonadota</taxon>
        <taxon>Alphaproteobacteria</taxon>
        <taxon>Hyphomicrobiales</taxon>
        <taxon>Phyllobacteriaceae</taxon>
        <taxon>Mesorhizobium</taxon>
    </lineage>
</organism>
<keyword evidence="2" id="KW-1185">Reference proteome</keyword>
<sequence length="148" mass="16500">MAFILKKDQGRVVAPVTPSGILNSDQAMKGRMTMDAAPQVAWGRSPYEDDGTVLEAMLFAEERGSYSVLKSFMSDCGSKLRNSSDPVVQAAYCELEGWAEKAFEHEAKHGRQSLMKWDHPTNVEWVRIGLIKLSEDDRRAFEAANGFV</sequence>
<gene>
    <name evidence="1" type="ORF">RFM27_31395</name>
</gene>
<dbReference type="EMBL" id="JAVIIZ010000036">
    <property type="protein sequence ID" value="MDX8476573.1"/>
    <property type="molecule type" value="Genomic_DNA"/>
</dbReference>
<dbReference type="Proteomes" id="UP001271780">
    <property type="component" value="Unassembled WGS sequence"/>
</dbReference>
<reference evidence="1 2" key="1">
    <citation type="submission" date="2023-08" db="EMBL/GenBank/DDBJ databases">
        <title>Implementing the SeqCode for naming new Mesorhizobium species isolated from Vachellia karroo root nodules.</title>
        <authorList>
            <person name="Van Lill M."/>
        </authorList>
    </citation>
    <scope>NUCLEOTIDE SEQUENCE [LARGE SCALE GENOMIC DNA]</scope>
    <source>
        <strain evidence="1 2">VK23A</strain>
    </source>
</reference>
<dbReference type="RefSeq" id="WP_320318987.1">
    <property type="nucleotide sequence ID" value="NZ_JAVIIX010000034.1"/>
</dbReference>
<proteinExistence type="predicted"/>
<accession>A0ABU4XRA5</accession>
<protein>
    <submittedName>
        <fullName evidence="1">Uncharacterized protein</fullName>
    </submittedName>
</protein>
<name>A0ABU4XRA5_9HYPH</name>
<evidence type="ECO:0000313" key="1">
    <source>
        <dbReference type="EMBL" id="MDX8476573.1"/>
    </source>
</evidence>
<evidence type="ECO:0000313" key="2">
    <source>
        <dbReference type="Proteomes" id="UP001271780"/>
    </source>
</evidence>